<dbReference type="InterPro" id="IPR015262">
    <property type="entry name" value="tRNA_Ile_lys_synt_subst-bd"/>
</dbReference>
<dbReference type="PANTHER" id="PTHR43033:SF1">
    <property type="entry name" value="TRNA(ILE)-LYSIDINE SYNTHASE-RELATED"/>
    <property type="match status" value="1"/>
</dbReference>
<keyword evidence="6 8" id="KW-0067">ATP-binding</keyword>
<comment type="similarity">
    <text evidence="8">Belongs to the tRNA(Ile)-lysidine synthase family.</text>
</comment>
<dbReference type="GO" id="GO:0005737">
    <property type="term" value="C:cytoplasm"/>
    <property type="evidence" value="ECO:0007669"/>
    <property type="project" value="UniProtKB-SubCell"/>
</dbReference>
<evidence type="ECO:0000256" key="8">
    <source>
        <dbReference type="HAMAP-Rule" id="MF_01161"/>
    </source>
</evidence>
<gene>
    <name evidence="8 12" type="primary">tilS</name>
    <name evidence="12" type="ORF">DPV93_10820</name>
</gene>
<dbReference type="PANTHER" id="PTHR43033">
    <property type="entry name" value="TRNA(ILE)-LYSIDINE SYNTHASE-RELATED"/>
    <property type="match status" value="1"/>
</dbReference>
<evidence type="ECO:0000259" key="10">
    <source>
        <dbReference type="Pfam" id="PF09179"/>
    </source>
</evidence>
<dbReference type="Gene3D" id="3.40.50.620">
    <property type="entry name" value="HUPs"/>
    <property type="match status" value="1"/>
</dbReference>
<evidence type="ECO:0000256" key="6">
    <source>
        <dbReference type="ARBA" id="ARBA00022840"/>
    </source>
</evidence>
<proteinExistence type="inferred from homology"/>
<comment type="function">
    <text evidence="8">Ligates lysine onto the cytidine present at position 34 of the AUA codon-specific tRNA(Ile) that contains the anticodon CAU, in an ATP-dependent manner. Cytidine is converted to lysidine, thus changing the amino acid specificity of the tRNA from methionine to isoleucine.</text>
</comment>
<feature type="binding site" evidence="8">
    <location>
        <begin position="27"/>
        <end position="32"/>
    </location>
    <ligand>
        <name>ATP</name>
        <dbReference type="ChEBI" id="CHEBI:30616"/>
    </ligand>
</feature>
<comment type="domain">
    <text evidence="8">The N-terminal region contains the highly conserved SGGXDS motif, predicted to be a P-loop motif involved in ATP binding.</text>
</comment>
<dbReference type="SUPFAM" id="SSF56037">
    <property type="entry name" value="PheT/TilS domain"/>
    <property type="match status" value="1"/>
</dbReference>
<dbReference type="RefSeq" id="WP_111404554.1">
    <property type="nucleotide sequence ID" value="NZ_QEPN01000015.1"/>
</dbReference>
<evidence type="ECO:0000313" key="12">
    <source>
        <dbReference type="EMBL" id="RDE69738.1"/>
    </source>
</evidence>
<dbReference type="AlphaFoldDB" id="A0A369Y9R8"/>
<dbReference type="Proteomes" id="UP000253872">
    <property type="component" value="Unassembled WGS sequence"/>
</dbReference>
<dbReference type="Gene3D" id="1.20.59.20">
    <property type="match status" value="1"/>
</dbReference>
<dbReference type="InterPro" id="IPR012796">
    <property type="entry name" value="Lysidine-tRNA-synth_C"/>
</dbReference>
<evidence type="ECO:0000256" key="5">
    <source>
        <dbReference type="ARBA" id="ARBA00022741"/>
    </source>
</evidence>
<evidence type="ECO:0000256" key="7">
    <source>
        <dbReference type="ARBA" id="ARBA00048539"/>
    </source>
</evidence>
<dbReference type="EMBL" id="QEPN01000015">
    <property type="protein sequence ID" value="RDE69738.1"/>
    <property type="molecule type" value="Genomic_DNA"/>
</dbReference>
<keyword evidence="3 8" id="KW-0436">Ligase</keyword>
<dbReference type="InterPro" id="IPR012094">
    <property type="entry name" value="tRNA_Ile_lys_synt"/>
</dbReference>
<evidence type="ECO:0000313" key="13">
    <source>
        <dbReference type="Proteomes" id="UP000253872"/>
    </source>
</evidence>
<feature type="domain" description="tRNA(Ile)-lysidine/2-thiocytidine synthase N-terminal" evidence="9">
    <location>
        <begin position="22"/>
        <end position="193"/>
    </location>
</feature>
<evidence type="ECO:0000256" key="1">
    <source>
        <dbReference type="ARBA" id="ARBA00004496"/>
    </source>
</evidence>
<dbReference type="CDD" id="cd01992">
    <property type="entry name" value="TilS_N"/>
    <property type="match status" value="1"/>
</dbReference>
<keyword evidence="5 8" id="KW-0547">Nucleotide-binding</keyword>
<accession>A0A369Y9R8</accession>
<dbReference type="InterPro" id="IPR011063">
    <property type="entry name" value="TilS/TtcA_N"/>
</dbReference>
<protein>
    <recommendedName>
        <fullName evidence="8">tRNA(Ile)-lysidine synthase</fullName>
        <ecNumber evidence="8">6.3.4.19</ecNumber>
    </recommendedName>
    <alternativeName>
        <fullName evidence="8">tRNA(Ile)-2-lysyl-cytidine synthase</fullName>
    </alternativeName>
    <alternativeName>
        <fullName evidence="8">tRNA(Ile)-lysidine synthetase</fullName>
    </alternativeName>
</protein>
<dbReference type="GO" id="GO:0032267">
    <property type="term" value="F:tRNA(Ile)-lysidine synthase activity"/>
    <property type="evidence" value="ECO:0007669"/>
    <property type="project" value="UniProtKB-EC"/>
</dbReference>
<evidence type="ECO:0000259" key="9">
    <source>
        <dbReference type="Pfam" id="PF01171"/>
    </source>
</evidence>
<dbReference type="STRING" id="1035839.GCA_000238795_01964"/>
<dbReference type="Pfam" id="PF01171">
    <property type="entry name" value="ATP_bind_3"/>
    <property type="match status" value="1"/>
</dbReference>
<dbReference type="GO" id="GO:0005524">
    <property type="term" value="F:ATP binding"/>
    <property type="evidence" value="ECO:0007669"/>
    <property type="project" value="UniProtKB-UniRule"/>
</dbReference>
<evidence type="ECO:0000256" key="4">
    <source>
        <dbReference type="ARBA" id="ARBA00022694"/>
    </source>
</evidence>
<evidence type="ECO:0000256" key="3">
    <source>
        <dbReference type="ARBA" id="ARBA00022598"/>
    </source>
</evidence>
<reference evidence="12 13" key="1">
    <citation type="submission" date="2018-05" db="EMBL/GenBank/DDBJ databases">
        <title>Draft Genome Sequences for a Diverse set of 7 Haemophilus Species.</title>
        <authorList>
            <person name="Nichols M."/>
            <person name="Topaz N."/>
            <person name="Wang X."/>
            <person name="Wang X."/>
            <person name="Boxrud D."/>
        </authorList>
    </citation>
    <scope>NUCLEOTIDE SEQUENCE [LARGE SCALE GENOMIC DNA]</scope>
    <source>
        <strain evidence="12 13">C2002001239</strain>
    </source>
</reference>
<dbReference type="SUPFAM" id="SSF52402">
    <property type="entry name" value="Adenine nucleotide alpha hydrolases-like"/>
    <property type="match status" value="1"/>
</dbReference>
<evidence type="ECO:0000259" key="11">
    <source>
        <dbReference type="Pfam" id="PF11734"/>
    </source>
</evidence>
<comment type="catalytic activity">
    <reaction evidence="7 8">
        <text>cytidine(34) in tRNA(Ile2) + L-lysine + ATP = lysidine(34) in tRNA(Ile2) + AMP + diphosphate + H(+)</text>
        <dbReference type="Rhea" id="RHEA:43744"/>
        <dbReference type="Rhea" id="RHEA-COMP:10625"/>
        <dbReference type="Rhea" id="RHEA-COMP:10670"/>
        <dbReference type="ChEBI" id="CHEBI:15378"/>
        <dbReference type="ChEBI" id="CHEBI:30616"/>
        <dbReference type="ChEBI" id="CHEBI:32551"/>
        <dbReference type="ChEBI" id="CHEBI:33019"/>
        <dbReference type="ChEBI" id="CHEBI:82748"/>
        <dbReference type="ChEBI" id="CHEBI:83665"/>
        <dbReference type="ChEBI" id="CHEBI:456215"/>
        <dbReference type="EC" id="6.3.4.19"/>
    </reaction>
</comment>
<sequence>MPTLLQHLHQQLAQSQPNRTHFLVALSGGIDSVVLLHLLSQLPLNLRAIHVHHGLSPNADSWADFCEQLCKRLNIPFILQKASVQGSKGIEDAARHARYQAIQAVRQVDETVVTAHHQGDQVETFFLALKRGSGAKGLAAMPVVGFWQNMPLFRPLLAIKKEMIQAYAVQHQLEWVEDESNQSEIYDRNFLRNAVLPTLNERWLHFDEMVYRATANLYQQQQLLDELLAETLTQYINPTNYALNIADFSKFSLSKQQALLRLWLSQQQQMMPSQAQLLQIIKQMIMSKSDKQPEIQLGDKWLRRYQQQLFLTRTFEPTGHFHATLLANQTIELPDNIGILVRKQAELRLETDTDIKHYALPSALANEELTVKLHHSGQVAQYAKPHREKMKKIWQTQQIPVWERSRTPLLFWQAQLVCVLS</sequence>
<evidence type="ECO:0000256" key="2">
    <source>
        <dbReference type="ARBA" id="ARBA00022490"/>
    </source>
</evidence>
<keyword evidence="2 8" id="KW-0963">Cytoplasm</keyword>
<dbReference type="HAMAP" id="MF_01161">
    <property type="entry name" value="tRNA_Ile_lys_synt"/>
    <property type="match status" value="1"/>
</dbReference>
<organism evidence="12 13">
    <name type="scientific">Haemophilus sputorum</name>
    <dbReference type="NCBI Taxonomy" id="1078480"/>
    <lineage>
        <taxon>Bacteria</taxon>
        <taxon>Pseudomonadati</taxon>
        <taxon>Pseudomonadota</taxon>
        <taxon>Gammaproteobacteria</taxon>
        <taxon>Pasteurellales</taxon>
        <taxon>Pasteurellaceae</taxon>
        <taxon>Haemophilus</taxon>
    </lineage>
</organism>
<comment type="caution">
    <text evidence="12">The sequence shown here is derived from an EMBL/GenBank/DDBJ whole genome shotgun (WGS) entry which is preliminary data.</text>
</comment>
<dbReference type="Pfam" id="PF11734">
    <property type="entry name" value="TilS_C"/>
    <property type="match status" value="1"/>
</dbReference>
<dbReference type="EC" id="6.3.4.19" evidence="8"/>
<dbReference type="GO" id="GO:0006400">
    <property type="term" value="P:tRNA modification"/>
    <property type="evidence" value="ECO:0007669"/>
    <property type="project" value="UniProtKB-UniRule"/>
</dbReference>
<dbReference type="NCBIfam" id="TIGR02433">
    <property type="entry name" value="lysidine_TilS_C"/>
    <property type="match status" value="1"/>
</dbReference>
<dbReference type="SUPFAM" id="SSF82829">
    <property type="entry name" value="MesJ substrate recognition domain-like"/>
    <property type="match status" value="1"/>
</dbReference>
<comment type="subcellular location">
    <subcellularLocation>
        <location evidence="1 8">Cytoplasm</location>
    </subcellularLocation>
</comment>
<keyword evidence="4 8" id="KW-0819">tRNA processing</keyword>
<feature type="domain" description="tRNA(Ile)-lysidine synthase substrate-binding" evidence="10">
    <location>
        <begin position="243"/>
        <end position="310"/>
    </location>
</feature>
<dbReference type="InterPro" id="IPR012795">
    <property type="entry name" value="tRNA_Ile_lys_synt_N"/>
</dbReference>
<name>A0A369Y9R8_9PAST</name>
<dbReference type="NCBIfam" id="TIGR02432">
    <property type="entry name" value="lysidine_TilS_N"/>
    <property type="match status" value="1"/>
</dbReference>
<feature type="domain" description="Lysidine-tRNA(Ile) synthetase C-terminal" evidence="11">
    <location>
        <begin position="383"/>
        <end position="419"/>
    </location>
</feature>
<dbReference type="Pfam" id="PF09179">
    <property type="entry name" value="TilS"/>
    <property type="match status" value="1"/>
</dbReference>
<dbReference type="InterPro" id="IPR014729">
    <property type="entry name" value="Rossmann-like_a/b/a_fold"/>
</dbReference>